<evidence type="ECO:0000256" key="1">
    <source>
        <dbReference type="SAM" id="MobiDB-lite"/>
    </source>
</evidence>
<dbReference type="AlphaFoldDB" id="K3YB17"/>
<dbReference type="InParanoid" id="K3YB17"/>
<evidence type="ECO:0000313" key="2">
    <source>
        <dbReference type="EnsemblPlants" id="KQK99658"/>
    </source>
</evidence>
<name>K3YB17_SETIT</name>
<feature type="region of interest" description="Disordered" evidence="1">
    <location>
        <begin position="18"/>
        <end position="56"/>
    </location>
</feature>
<reference evidence="2" key="2">
    <citation type="submission" date="2018-08" db="UniProtKB">
        <authorList>
            <consortium name="EnsemblPlants"/>
        </authorList>
    </citation>
    <scope>IDENTIFICATION</scope>
    <source>
        <strain evidence="2">Yugu1</strain>
    </source>
</reference>
<evidence type="ECO:0000313" key="3">
    <source>
        <dbReference type="Proteomes" id="UP000004995"/>
    </source>
</evidence>
<feature type="compositionally biased region" description="Acidic residues" evidence="1">
    <location>
        <begin position="20"/>
        <end position="32"/>
    </location>
</feature>
<reference evidence="3" key="1">
    <citation type="journal article" date="2012" name="Nat. Biotechnol.">
        <title>Reference genome sequence of the model plant Setaria.</title>
        <authorList>
            <person name="Bennetzen J.L."/>
            <person name="Schmutz J."/>
            <person name="Wang H."/>
            <person name="Percifield R."/>
            <person name="Hawkins J."/>
            <person name="Pontaroli A.C."/>
            <person name="Estep M."/>
            <person name="Feng L."/>
            <person name="Vaughn J.N."/>
            <person name="Grimwood J."/>
            <person name="Jenkins J."/>
            <person name="Barry K."/>
            <person name="Lindquist E."/>
            <person name="Hellsten U."/>
            <person name="Deshpande S."/>
            <person name="Wang X."/>
            <person name="Wu X."/>
            <person name="Mitros T."/>
            <person name="Triplett J."/>
            <person name="Yang X."/>
            <person name="Ye C.Y."/>
            <person name="Mauro-Herrera M."/>
            <person name="Wang L."/>
            <person name="Li P."/>
            <person name="Sharma M."/>
            <person name="Sharma R."/>
            <person name="Ronald P.C."/>
            <person name="Panaud O."/>
            <person name="Kellogg E.A."/>
            <person name="Brutnell T.P."/>
            <person name="Doust A.N."/>
            <person name="Tuskan G.A."/>
            <person name="Rokhsar D."/>
            <person name="Devos K.M."/>
        </authorList>
    </citation>
    <scope>NUCLEOTIDE SEQUENCE [LARGE SCALE GENOMIC DNA]</scope>
    <source>
        <strain evidence="3">cv. Yugu1</strain>
    </source>
</reference>
<dbReference type="Proteomes" id="UP000004995">
    <property type="component" value="Unassembled WGS sequence"/>
</dbReference>
<sequence length="106" mass="11602">MDHKRRVLEAGLGEVVSVVGEEEEPAEVGAVDDDPRRHGRPAGPSRRGGGRRRGPPRVCVRVVRGAEAAGPCTHLTLTRRERILCGSDTHSTRSWRTITDGERSIE</sequence>
<dbReference type="EnsemblPlants" id="KQK99658">
    <property type="protein sequence ID" value="KQK99658"/>
    <property type="gene ID" value="SETIT_011411mg"/>
</dbReference>
<protein>
    <submittedName>
        <fullName evidence="2">Uncharacterized protein</fullName>
    </submittedName>
</protein>
<dbReference type="EMBL" id="AGNK02004567">
    <property type="status" value="NOT_ANNOTATED_CDS"/>
    <property type="molecule type" value="Genomic_DNA"/>
</dbReference>
<organism evidence="2 3">
    <name type="scientific">Setaria italica</name>
    <name type="common">Foxtail millet</name>
    <name type="synonym">Panicum italicum</name>
    <dbReference type="NCBI Taxonomy" id="4555"/>
    <lineage>
        <taxon>Eukaryota</taxon>
        <taxon>Viridiplantae</taxon>
        <taxon>Streptophyta</taxon>
        <taxon>Embryophyta</taxon>
        <taxon>Tracheophyta</taxon>
        <taxon>Spermatophyta</taxon>
        <taxon>Magnoliopsida</taxon>
        <taxon>Liliopsida</taxon>
        <taxon>Poales</taxon>
        <taxon>Poaceae</taxon>
        <taxon>PACMAD clade</taxon>
        <taxon>Panicoideae</taxon>
        <taxon>Panicodae</taxon>
        <taxon>Paniceae</taxon>
        <taxon>Cenchrinae</taxon>
        <taxon>Setaria</taxon>
    </lineage>
</organism>
<dbReference type="Gramene" id="KQK99658">
    <property type="protein sequence ID" value="KQK99658"/>
    <property type="gene ID" value="SETIT_011411mg"/>
</dbReference>
<proteinExistence type="predicted"/>
<accession>K3YB17</accession>
<dbReference type="HOGENOM" id="CLU_2227880_0_0_1"/>
<keyword evidence="3" id="KW-1185">Reference proteome</keyword>